<evidence type="ECO:0000256" key="9">
    <source>
        <dbReference type="ARBA" id="ARBA00023033"/>
    </source>
</evidence>
<evidence type="ECO:0000256" key="13">
    <source>
        <dbReference type="SAM" id="MobiDB-lite"/>
    </source>
</evidence>
<evidence type="ECO:0000256" key="11">
    <source>
        <dbReference type="PIRSR" id="PIRSR602403-1"/>
    </source>
</evidence>
<keyword evidence="16" id="KW-1185">Reference proteome</keyword>
<organism evidence="15 16">
    <name type="scientific">Punica granatum</name>
    <name type="common">Pomegranate</name>
    <dbReference type="NCBI Taxonomy" id="22663"/>
    <lineage>
        <taxon>Eukaryota</taxon>
        <taxon>Viridiplantae</taxon>
        <taxon>Streptophyta</taxon>
        <taxon>Embryophyta</taxon>
        <taxon>Tracheophyta</taxon>
        <taxon>Spermatophyta</taxon>
        <taxon>Magnoliopsida</taxon>
        <taxon>eudicotyledons</taxon>
        <taxon>Gunneridae</taxon>
        <taxon>Pentapetalae</taxon>
        <taxon>rosids</taxon>
        <taxon>malvids</taxon>
        <taxon>Myrtales</taxon>
        <taxon>Lythraceae</taxon>
        <taxon>Punica</taxon>
    </lineage>
</organism>
<keyword evidence="9 12" id="KW-0503">Monooxygenase</keyword>
<feature type="compositionally biased region" description="Basic and acidic residues" evidence="13">
    <location>
        <begin position="130"/>
        <end position="141"/>
    </location>
</feature>
<feature type="signal peptide" evidence="14">
    <location>
        <begin position="1"/>
        <end position="28"/>
    </location>
</feature>
<dbReference type="PANTHER" id="PTHR47955">
    <property type="entry name" value="CYTOCHROME P450 FAMILY 71 PROTEIN"/>
    <property type="match status" value="1"/>
</dbReference>
<dbReference type="GO" id="GO:0020037">
    <property type="term" value="F:heme binding"/>
    <property type="evidence" value="ECO:0007669"/>
    <property type="project" value="InterPro"/>
</dbReference>
<dbReference type="PRINTS" id="PR00465">
    <property type="entry name" value="EP450IV"/>
</dbReference>
<feature type="binding site" description="axial binding residue" evidence="11">
    <location>
        <position position="256"/>
    </location>
    <ligand>
        <name>heme</name>
        <dbReference type="ChEBI" id="CHEBI:30413"/>
    </ligand>
    <ligandPart>
        <name>Fe</name>
        <dbReference type="ChEBI" id="CHEBI:18248"/>
    </ligandPart>
</feature>
<dbReference type="Proteomes" id="UP000233551">
    <property type="component" value="Unassembled WGS sequence"/>
</dbReference>
<feature type="chain" id="PRO_5014180626" evidence="14">
    <location>
        <begin position="29"/>
        <end position="315"/>
    </location>
</feature>
<keyword evidence="14" id="KW-0732">Signal</keyword>
<comment type="cofactor">
    <cofactor evidence="11">
        <name>heme</name>
        <dbReference type="ChEBI" id="CHEBI:30413"/>
    </cofactor>
</comment>
<dbReference type="InterPro" id="IPR017972">
    <property type="entry name" value="Cyt_P450_CS"/>
</dbReference>
<reference evidence="15 16" key="1">
    <citation type="submission" date="2017-11" db="EMBL/GenBank/DDBJ databases">
        <title>De-novo sequencing of pomegranate (Punica granatum L.) genome.</title>
        <authorList>
            <person name="Akparov Z."/>
            <person name="Amiraslanov A."/>
            <person name="Hajiyeva S."/>
            <person name="Abbasov M."/>
            <person name="Kaur K."/>
            <person name="Hamwieh A."/>
            <person name="Solovyev V."/>
            <person name="Salamov A."/>
            <person name="Braich B."/>
            <person name="Kosarev P."/>
            <person name="Mahmoud A."/>
            <person name="Hajiyev E."/>
            <person name="Babayeva S."/>
            <person name="Izzatullayeva V."/>
            <person name="Mammadov A."/>
            <person name="Mammadov A."/>
            <person name="Sharifova S."/>
            <person name="Ojaghi J."/>
            <person name="Eynullazada K."/>
            <person name="Bayramov B."/>
            <person name="Abdulazimova A."/>
            <person name="Shahmuradov I."/>
        </authorList>
    </citation>
    <scope>NUCLEOTIDE SEQUENCE [LARGE SCALE GENOMIC DNA]</scope>
    <source>
        <strain evidence="16">cv. AG2017</strain>
        <tissue evidence="15">Leaf</tissue>
    </source>
</reference>
<evidence type="ECO:0000256" key="2">
    <source>
        <dbReference type="ARBA" id="ARBA00010617"/>
    </source>
</evidence>
<accession>A0A2I0HIW9</accession>
<keyword evidence="8 11" id="KW-0408">Iron</keyword>
<keyword evidence="7 12" id="KW-0560">Oxidoreductase</keyword>
<evidence type="ECO:0000256" key="14">
    <source>
        <dbReference type="SAM" id="SignalP"/>
    </source>
</evidence>
<dbReference type="GO" id="GO:0004497">
    <property type="term" value="F:monooxygenase activity"/>
    <property type="evidence" value="ECO:0007669"/>
    <property type="project" value="UniProtKB-KW"/>
</dbReference>
<evidence type="ECO:0000256" key="7">
    <source>
        <dbReference type="ARBA" id="ARBA00023002"/>
    </source>
</evidence>
<dbReference type="STRING" id="22663.A0A2I0HIW9"/>
<dbReference type="SUPFAM" id="SSF48264">
    <property type="entry name" value="Cytochrome P450"/>
    <property type="match status" value="2"/>
</dbReference>
<feature type="region of interest" description="Disordered" evidence="13">
    <location>
        <begin position="129"/>
        <end position="165"/>
    </location>
</feature>
<evidence type="ECO:0000256" key="3">
    <source>
        <dbReference type="ARBA" id="ARBA00022617"/>
    </source>
</evidence>
<dbReference type="PANTHER" id="PTHR47955:SF9">
    <property type="entry name" value="PREMNASPIRODIENE OXYGENASE-LIKE"/>
    <property type="match status" value="1"/>
</dbReference>
<evidence type="ECO:0000256" key="12">
    <source>
        <dbReference type="RuleBase" id="RU000461"/>
    </source>
</evidence>
<gene>
    <name evidence="15" type="ORF">CRG98_047968</name>
</gene>
<dbReference type="EMBL" id="PGOL01008511">
    <property type="protein sequence ID" value="PKI31642.1"/>
    <property type="molecule type" value="Genomic_DNA"/>
</dbReference>
<protein>
    <submittedName>
        <fullName evidence="15">Uncharacterized protein</fullName>
    </submittedName>
</protein>
<dbReference type="PROSITE" id="PS00086">
    <property type="entry name" value="CYTOCHROME_P450"/>
    <property type="match status" value="1"/>
</dbReference>
<dbReference type="GO" id="GO:0005506">
    <property type="term" value="F:iron ion binding"/>
    <property type="evidence" value="ECO:0007669"/>
    <property type="project" value="InterPro"/>
</dbReference>
<keyword evidence="4" id="KW-0812">Transmembrane</keyword>
<evidence type="ECO:0000256" key="4">
    <source>
        <dbReference type="ARBA" id="ARBA00022692"/>
    </source>
</evidence>
<evidence type="ECO:0000256" key="6">
    <source>
        <dbReference type="ARBA" id="ARBA00022989"/>
    </source>
</evidence>
<keyword evidence="3 11" id="KW-0349">Heme</keyword>
<evidence type="ECO:0000256" key="5">
    <source>
        <dbReference type="ARBA" id="ARBA00022723"/>
    </source>
</evidence>
<keyword evidence="6" id="KW-1133">Transmembrane helix</keyword>
<dbReference type="InterPro" id="IPR036396">
    <property type="entry name" value="Cyt_P450_sf"/>
</dbReference>
<sequence length="315" mass="36245">MELQSSSLLLLTFLFLLFIFSVLKIGRAGSKPTRFNPRLQPWPWKLPIIGSLPHLVHGGALPHHPLRNLARKYGPLMHLQVGEVLTMHYIKGSFRREMQRPGATRRSDPGSDGYFRCWGPNICSHIRLGHGRDDKQAKDPGEGASRGEAAFQRTRGSPRRRSNQTTVLEVGHQRVLRLHPPLPLLLPRECRERCEIDGFEMPEKTRAIINMWVIGRDPEYWNQQETFIPERFLNSPIDYRGNNFEYISFGAGRRTCPGVDFGLATVEYLLATLVYHFNWKLPDGMKNEDLDMTELFGVAVRRRHDLYLIPTTCHP</sequence>
<dbReference type="InterPro" id="IPR002403">
    <property type="entry name" value="Cyt_P450_E_grp-IV"/>
</dbReference>
<dbReference type="AlphaFoldDB" id="A0A2I0HIW9"/>
<comment type="subcellular location">
    <subcellularLocation>
        <location evidence="1">Membrane</location>
    </subcellularLocation>
</comment>
<comment type="similarity">
    <text evidence="2 12">Belongs to the cytochrome P450 family.</text>
</comment>
<dbReference type="InterPro" id="IPR001128">
    <property type="entry name" value="Cyt_P450"/>
</dbReference>
<evidence type="ECO:0000256" key="8">
    <source>
        <dbReference type="ARBA" id="ARBA00023004"/>
    </source>
</evidence>
<keyword evidence="10" id="KW-0472">Membrane</keyword>
<dbReference type="Gene3D" id="1.10.630.10">
    <property type="entry name" value="Cytochrome P450"/>
    <property type="match status" value="2"/>
</dbReference>
<dbReference type="Pfam" id="PF00067">
    <property type="entry name" value="p450"/>
    <property type="match status" value="1"/>
</dbReference>
<evidence type="ECO:0000256" key="10">
    <source>
        <dbReference type="ARBA" id="ARBA00023136"/>
    </source>
</evidence>
<name>A0A2I0HIW9_PUNGR</name>
<evidence type="ECO:0000313" key="15">
    <source>
        <dbReference type="EMBL" id="PKI31642.1"/>
    </source>
</evidence>
<evidence type="ECO:0000313" key="16">
    <source>
        <dbReference type="Proteomes" id="UP000233551"/>
    </source>
</evidence>
<proteinExistence type="inferred from homology"/>
<keyword evidence="5 11" id="KW-0479">Metal-binding</keyword>
<comment type="caution">
    <text evidence="15">The sequence shown here is derived from an EMBL/GenBank/DDBJ whole genome shotgun (WGS) entry which is preliminary data.</text>
</comment>
<evidence type="ECO:0000256" key="1">
    <source>
        <dbReference type="ARBA" id="ARBA00004370"/>
    </source>
</evidence>
<dbReference type="GO" id="GO:0016705">
    <property type="term" value="F:oxidoreductase activity, acting on paired donors, with incorporation or reduction of molecular oxygen"/>
    <property type="evidence" value="ECO:0007669"/>
    <property type="project" value="InterPro"/>
</dbReference>